<gene>
    <name evidence="1" type="ORF">SAMN02745691_01375</name>
</gene>
<protein>
    <submittedName>
        <fullName evidence="1">Uncharacterized protein</fullName>
    </submittedName>
</protein>
<reference evidence="1 2" key="1">
    <citation type="submission" date="2016-11" db="EMBL/GenBank/DDBJ databases">
        <authorList>
            <person name="Jaros S."/>
            <person name="Januszkiewicz K."/>
            <person name="Wedrychowicz H."/>
        </authorList>
    </citation>
    <scope>NUCLEOTIDE SEQUENCE [LARGE SCALE GENOMIC DNA]</scope>
    <source>
        <strain evidence="1 2">DSM 15970</strain>
    </source>
</reference>
<dbReference type="AlphaFoldDB" id="A0A1M6GNV7"/>
<dbReference type="RefSeq" id="WP_073993623.1">
    <property type="nucleotide sequence ID" value="NZ_FQYT01000012.1"/>
</dbReference>
<keyword evidence="2" id="KW-1185">Reference proteome</keyword>
<dbReference type="Proteomes" id="UP000184342">
    <property type="component" value="Unassembled WGS sequence"/>
</dbReference>
<accession>A0A1M6GNV7</accession>
<dbReference type="EMBL" id="FQYT01000012">
    <property type="protein sequence ID" value="SHJ11588.1"/>
    <property type="molecule type" value="Genomic_DNA"/>
</dbReference>
<evidence type="ECO:0000313" key="2">
    <source>
        <dbReference type="Proteomes" id="UP000184342"/>
    </source>
</evidence>
<name>A0A1M6GNV7_9FIRM</name>
<evidence type="ECO:0000313" key="1">
    <source>
        <dbReference type="EMBL" id="SHJ11588.1"/>
    </source>
</evidence>
<organism evidence="1 2">
    <name type="scientific">Parasporobacterium paucivorans DSM 15970</name>
    <dbReference type="NCBI Taxonomy" id="1122934"/>
    <lineage>
        <taxon>Bacteria</taxon>
        <taxon>Bacillati</taxon>
        <taxon>Bacillota</taxon>
        <taxon>Clostridia</taxon>
        <taxon>Lachnospirales</taxon>
        <taxon>Lachnospiraceae</taxon>
        <taxon>Parasporobacterium</taxon>
    </lineage>
</organism>
<dbReference type="STRING" id="1122934.SAMN02745691_01375"/>
<sequence>MKIFSKKKTKKTEIMDTGADIIRKYSRDKYGYFSKDIVELFHNYMDRFNDEGEFIQEEITTISHLYVGDAAYEALSSREICRSEGVQGIKAEAVYVVWNRCMNWRREKGLITKEDFEMMVSELEQEMDYV</sequence>
<proteinExistence type="predicted"/>